<evidence type="ECO:0000313" key="3">
    <source>
        <dbReference type="Proteomes" id="UP000253426"/>
    </source>
</evidence>
<gene>
    <name evidence="2" type="ORF">DES53_102708</name>
</gene>
<evidence type="ECO:0000256" key="1">
    <source>
        <dbReference type="SAM" id="SignalP"/>
    </source>
</evidence>
<keyword evidence="1" id="KW-0732">Signal</keyword>
<accession>A0A366HRL1</accession>
<dbReference type="PROSITE" id="PS51257">
    <property type="entry name" value="PROKAR_LIPOPROTEIN"/>
    <property type="match status" value="1"/>
</dbReference>
<dbReference type="EMBL" id="QNRR01000002">
    <property type="protein sequence ID" value="RBP46320.1"/>
    <property type="molecule type" value="Genomic_DNA"/>
</dbReference>
<feature type="signal peptide" evidence="1">
    <location>
        <begin position="1"/>
        <end position="27"/>
    </location>
</feature>
<dbReference type="Proteomes" id="UP000253426">
    <property type="component" value="Unassembled WGS sequence"/>
</dbReference>
<evidence type="ECO:0008006" key="4">
    <source>
        <dbReference type="Google" id="ProtNLM"/>
    </source>
</evidence>
<proteinExistence type="predicted"/>
<sequence length="67" mass="7761">MKTTSSPYRWGVACACLACLLPLVLSSCQDLPPAEQMSNEQREAYVEHRKWDLEAEHRKQIDAENRR</sequence>
<name>A0A366HRL1_9BACT</name>
<dbReference type="RefSeq" id="WP_147263290.1">
    <property type="nucleotide sequence ID" value="NZ_QNRR01000002.1"/>
</dbReference>
<keyword evidence="3" id="KW-1185">Reference proteome</keyword>
<organism evidence="2 3">
    <name type="scientific">Roseimicrobium gellanilyticum</name>
    <dbReference type="NCBI Taxonomy" id="748857"/>
    <lineage>
        <taxon>Bacteria</taxon>
        <taxon>Pseudomonadati</taxon>
        <taxon>Verrucomicrobiota</taxon>
        <taxon>Verrucomicrobiia</taxon>
        <taxon>Verrucomicrobiales</taxon>
        <taxon>Verrucomicrobiaceae</taxon>
        <taxon>Roseimicrobium</taxon>
    </lineage>
</organism>
<feature type="chain" id="PRO_5016569619" description="Secreted protein" evidence="1">
    <location>
        <begin position="28"/>
        <end position="67"/>
    </location>
</feature>
<dbReference type="AlphaFoldDB" id="A0A366HRL1"/>
<protein>
    <recommendedName>
        <fullName evidence="4">Secreted protein</fullName>
    </recommendedName>
</protein>
<comment type="caution">
    <text evidence="2">The sequence shown here is derived from an EMBL/GenBank/DDBJ whole genome shotgun (WGS) entry which is preliminary data.</text>
</comment>
<evidence type="ECO:0000313" key="2">
    <source>
        <dbReference type="EMBL" id="RBP46320.1"/>
    </source>
</evidence>
<reference evidence="2 3" key="1">
    <citation type="submission" date="2018-06" db="EMBL/GenBank/DDBJ databases">
        <title>Genomic Encyclopedia of Type Strains, Phase IV (KMG-IV): sequencing the most valuable type-strain genomes for metagenomic binning, comparative biology and taxonomic classification.</title>
        <authorList>
            <person name="Goeker M."/>
        </authorList>
    </citation>
    <scope>NUCLEOTIDE SEQUENCE [LARGE SCALE GENOMIC DNA]</scope>
    <source>
        <strain evidence="2 3">DSM 25532</strain>
    </source>
</reference>